<keyword evidence="2" id="KW-1185">Reference proteome</keyword>
<dbReference type="PROSITE" id="PS50194">
    <property type="entry name" value="FILAMIN_REPEAT"/>
    <property type="match status" value="1"/>
</dbReference>
<dbReference type="EMBL" id="CP032514">
    <property type="protein sequence ID" value="AYD90172.1"/>
    <property type="molecule type" value="Genomic_DNA"/>
</dbReference>
<sequence>MSITVDGREADSFEPMPETHYWWAWVNAPDQPGTYTYEVTCQGDGAPVTYAPVEVRVLEPQPEGLSATMGEVTLDGCEVTLPVTTTGSYTYELQVWDNQTMLDSIVWDTQEDTTTVHTWTITGRPRRTFTDNIFFEVLINGIDTGARHSLTYSDELGDECSAATPVEAELVEDASAVQPGQTVTIVGNGFLNGVLEKEDIDVTVDDSDTWIGGQKEIWPTRPFHGRDPFSVTATLPEDLAPGDHVLVLRGSASMRSVEIPITVVPPSTGSVG</sequence>
<proteinExistence type="predicted"/>
<gene>
    <name evidence="1" type="ORF">D5R93_09475</name>
</gene>
<evidence type="ECO:0000313" key="1">
    <source>
        <dbReference type="EMBL" id="AYD90172.1"/>
    </source>
</evidence>
<evidence type="ECO:0008006" key="3">
    <source>
        <dbReference type="Google" id="ProtNLM"/>
    </source>
</evidence>
<evidence type="ECO:0000313" key="2">
    <source>
        <dbReference type="Proteomes" id="UP000273001"/>
    </source>
</evidence>
<name>A0ABN5PSZ0_9ACTO</name>
<organism evidence="1 2">
    <name type="scientific">Actinomyces lilanjuaniae</name>
    <dbReference type="NCBI Taxonomy" id="2321394"/>
    <lineage>
        <taxon>Bacteria</taxon>
        <taxon>Bacillati</taxon>
        <taxon>Actinomycetota</taxon>
        <taxon>Actinomycetes</taxon>
        <taxon>Actinomycetales</taxon>
        <taxon>Actinomycetaceae</taxon>
        <taxon>Actinomyces</taxon>
    </lineage>
</organism>
<dbReference type="Proteomes" id="UP000273001">
    <property type="component" value="Chromosome"/>
</dbReference>
<reference evidence="1 2" key="1">
    <citation type="submission" date="2018-09" db="EMBL/GenBank/DDBJ databases">
        <authorList>
            <person name="Li J."/>
        </authorList>
    </citation>
    <scope>NUCLEOTIDE SEQUENCE [LARGE SCALE GENOMIC DNA]</scope>
    <source>
        <strain evidence="1 2">2129</strain>
    </source>
</reference>
<accession>A0ABN5PSZ0</accession>
<dbReference type="RefSeq" id="WP_120204912.1">
    <property type="nucleotide sequence ID" value="NZ_CP032514.1"/>
</dbReference>
<dbReference type="InterPro" id="IPR017868">
    <property type="entry name" value="Filamin/ABP280_repeat-like"/>
</dbReference>
<protein>
    <recommendedName>
        <fullName evidence="3">IPT/TIG domain-containing protein</fullName>
    </recommendedName>
</protein>